<reference evidence="2" key="1">
    <citation type="submission" date="2015-11" db="EMBL/GenBank/DDBJ databases">
        <title>De novo transcriptome assembly of four potential Pierce s Disease insect vectors from Arizona vineyards.</title>
        <authorList>
            <person name="Tassone E.E."/>
        </authorList>
    </citation>
    <scope>NUCLEOTIDE SEQUENCE</scope>
</reference>
<dbReference type="AlphaFoldDB" id="A0A1B6F3E2"/>
<accession>A0A1B6F3E2</accession>
<dbReference type="GO" id="GO:0003824">
    <property type="term" value="F:catalytic activity"/>
    <property type="evidence" value="ECO:0007669"/>
    <property type="project" value="InterPro"/>
</dbReference>
<evidence type="ECO:0000313" key="2">
    <source>
        <dbReference type="EMBL" id="JAS44695.1"/>
    </source>
</evidence>
<dbReference type="Gene3D" id="3.60.10.10">
    <property type="entry name" value="Endonuclease/exonuclease/phosphatase"/>
    <property type="match status" value="1"/>
</dbReference>
<dbReference type="EMBL" id="GECZ01025074">
    <property type="protein sequence ID" value="JAS44695.1"/>
    <property type="molecule type" value="Transcribed_RNA"/>
</dbReference>
<evidence type="ECO:0000259" key="1">
    <source>
        <dbReference type="Pfam" id="PF14529"/>
    </source>
</evidence>
<dbReference type="Pfam" id="PF14529">
    <property type="entry name" value="Exo_endo_phos_2"/>
    <property type="match status" value="1"/>
</dbReference>
<dbReference type="SUPFAM" id="SSF56219">
    <property type="entry name" value="DNase I-like"/>
    <property type="match status" value="1"/>
</dbReference>
<dbReference type="InterPro" id="IPR005135">
    <property type="entry name" value="Endo/exonuclease/phosphatase"/>
</dbReference>
<protein>
    <recommendedName>
        <fullName evidence="1">Endonuclease/exonuclease/phosphatase domain-containing protein</fullName>
    </recommendedName>
</protein>
<feature type="non-terminal residue" evidence="2">
    <location>
        <position position="1"/>
    </location>
</feature>
<proteinExistence type="predicted"/>
<dbReference type="PANTHER" id="PTHR33776:SF4">
    <property type="entry name" value="ENDONUCLEASE_EXONUCLEASE_PHOSPHATASE DOMAIN-CONTAINING PROTEIN"/>
    <property type="match status" value="1"/>
</dbReference>
<organism evidence="2">
    <name type="scientific">Cuerna arida</name>
    <dbReference type="NCBI Taxonomy" id="1464854"/>
    <lineage>
        <taxon>Eukaryota</taxon>
        <taxon>Metazoa</taxon>
        <taxon>Ecdysozoa</taxon>
        <taxon>Arthropoda</taxon>
        <taxon>Hexapoda</taxon>
        <taxon>Insecta</taxon>
        <taxon>Pterygota</taxon>
        <taxon>Neoptera</taxon>
        <taxon>Paraneoptera</taxon>
        <taxon>Hemiptera</taxon>
        <taxon>Auchenorrhyncha</taxon>
        <taxon>Membracoidea</taxon>
        <taxon>Cicadellidae</taxon>
        <taxon>Cicadellinae</taxon>
        <taxon>Proconiini</taxon>
        <taxon>Cuerna</taxon>
    </lineage>
</organism>
<gene>
    <name evidence="2" type="ORF">g.48569</name>
</gene>
<feature type="domain" description="Endonuclease/exonuclease/phosphatase" evidence="1">
    <location>
        <begin position="33"/>
        <end position="137"/>
    </location>
</feature>
<dbReference type="InterPro" id="IPR036691">
    <property type="entry name" value="Endo/exonu/phosph_ase_sf"/>
</dbReference>
<name>A0A1B6F3E2_9HEMI</name>
<dbReference type="PANTHER" id="PTHR33776">
    <property type="entry name" value="ENDO/EXONUCLEASE/PHOSPHATASE DOMAIN-CONTAINING PROTEIN"/>
    <property type="match status" value="1"/>
</dbReference>
<sequence length="180" mass="20067">QHFSFVPLPIQESIEKDFEAVGIKIQTKTSKLVVIGLYRSPSGNEDIFFSKFEHLLSSLTNQSQVFVIMGDFNIDALDNDHHSTIRLVDLLRSYDLELLVNSPTRVTATTTSAIDNIVTNHLSVAVHVVNTAISDHYGQEAVISGIQLKREPKIKQTIRDLRPENIAHLNTSLSKGDGIF</sequence>